<dbReference type="EMBL" id="UINC01005292">
    <property type="protein sequence ID" value="SVA20381.1"/>
    <property type="molecule type" value="Genomic_DNA"/>
</dbReference>
<reference evidence="2" key="1">
    <citation type="submission" date="2018-05" db="EMBL/GenBank/DDBJ databases">
        <authorList>
            <person name="Lanie J.A."/>
            <person name="Ng W.-L."/>
            <person name="Kazmierczak K.M."/>
            <person name="Andrzejewski T.M."/>
            <person name="Davidsen T.M."/>
            <person name="Wayne K.J."/>
            <person name="Tettelin H."/>
            <person name="Glass J.I."/>
            <person name="Rusch D."/>
            <person name="Podicherti R."/>
            <person name="Tsui H.-C.T."/>
            <person name="Winkler M.E."/>
        </authorList>
    </citation>
    <scope>NUCLEOTIDE SEQUENCE</scope>
</reference>
<dbReference type="PANTHER" id="PTHR43011:SF1">
    <property type="entry name" value="IRON-SULFUR CLUSTER ASSEMBLY 2 HOMOLOG, MITOCHONDRIAL"/>
    <property type="match status" value="1"/>
</dbReference>
<gene>
    <name evidence="2" type="ORF">METZ01_LOCUS73235</name>
</gene>
<organism evidence="2">
    <name type="scientific">marine metagenome</name>
    <dbReference type="NCBI Taxonomy" id="408172"/>
    <lineage>
        <taxon>unclassified sequences</taxon>
        <taxon>metagenomes</taxon>
        <taxon>ecological metagenomes</taxon>
    </lineage>
</organism>
<dbReference type="InterPro" id="IPR035903">
    <property type="entry name" value="HesB-like_dom_sf"/>
</dbReference>
<dbReference type="SUPFAM" id="SSF89360">
    <property type="entry name" value="HesB-like domain"/>
    <property type="match status" value="1"/>
</dbReference>
<dbReference type="NCBIfam" id="TIGR00049">
    <property type="entry name" value="iron-sulfur cluster assembly accessory protein"/>
    <property type="match status" value="1"/>
</dbReference>
<dbReference type="GO" id="GO:0005506">
    <property type="term" value="F:iron ion binding"/>
    <property type="evidence" value="ECO:0007669"/>
    <property type="project" value="TreeGrafter"/>
</dbReference>
<proteinExistence type="predicted"/>
<dbReference type="Gene3D" id="2.60.300.12">
    <property type="entry name" value="HesB-like domain"/>
    <property type="match status" value="1"/>
</dbReference>
<dbReference type="GO" id="GO:0051539">
    <property type="term" value="F:4 iron, 4 sulfur cluster binding"/>
    <property type="evidence" value="ECO:0007669"/>
    <property type="project" value="TreeGrafter"/>
</dbReference>
<sequence>MIEITTAAAKRIQELMIAQGFSDGGLRIGVKAGGCSGFSYVYDWASKPKSDDQVFESAEGIKVFVDPKSYALLDGTVLDCDANMLGQSLVFKNPNATSSCGCGESFSV</sequence>
<dbReference type="AlphaFoldDB" id="A0A381TY64"/>
<dbReference type="Pfam" id="PF01521">
    <property type="entry name" value="Fe-S_biosyn"/>
    <property type="match status" value="1"/>
</dbReference>
<dbReference type="GO" id="GO:0051537">
    <property type="term" value="F:2 iron, 2 sulfur cluster binding"/>
    <property type="evidence" value="ECO:0007669"/>
    <property type="project" value="TreeGrafter"/>
</dbReference>
<evidence type="ECO:0000313" key="2">
    <source>
        <dbReference type="EMBL" id="SVA20381.1"/>
    </source>
</evidence>
<dbReference type="InterPro" id="IPR016092">
    <property type="entry name" value="ATAP"/>
</dbReference>
<dbReference type="InterPro" id="IPR000361">
    <property type="entry name" value="ATAP_core_dom"/>
</dbReference>
<accession>A0A381TY64</accession>
<name>A0A381TY64_9ZZZZ</name>
<dbReference type="PANTHER" id="PTHR43011">
    <property type="entry name" value="IRON-SULFUR CLUSTER ASSEMBLY 2 HOMOLOG, MITOCHONDRIAL"/>
    <property type="match status" value="1"/>
</dbReference>
<feature type="domain" description="Core" evidence="1">
    <location>
        <begin position="2"/>
        <end position="104"/>
    </location>
</feature>
<evidence type="ECO:0000259" key="1">
    <source>
        <dbReference type="Pfam" id="PF01521"/>
    </source>
</evidence>
<dbReference type="GO" id="GO:0016226">
    <property type="term" value="P:iron-sulfur cluster assembly"/>
    <property type="evidence" value="ECO:0007669"/>
    <property type="project" value="InterPro"/>
</dbReference>
<protein>
    <recommendedName>
        <fullName evidence="1">Core domain-containing protein</fullName>
    </recommendedName>
</protein>